<evidence type="ECO:0000256" key="3">
    <source>
        <dbReference type="RuleBase" id="RU000363"/>
    </source>
</evidence>
<dbReference type="EMBL" id="JBGCUO010000001">
    <property type="protein sequence ID" value="MEY1660812.1"/>
    <property type="molecule type" value="Genomic_DNA"/>
</dbReference>
<evidence type="ECO:0000256" key="2">
    <source>
        <dbReference type="ARBA" id="ARBA00023002"/>
    </source>
</evidence>
<name>A0ABV4AD99_9GAMM</name>
<accession>A0ABV4AD99</accession>
<dbReference type="RefSeq" id="WP_369454054.1">
    <property type="nucleotide sequence ID" value="NZ_JBGCUO010000001.1"/>
</dbReference>
<dbReference type="InterPro" id="IPR002347">
    <property type="entry name" value="SDR_fam"/>
</dbReference>
<dbReference type="PANTHER" id="PTHR44196">
    <property type="entry name" value="DEHYDROGENASE/REDUCTASE SDR FAMILY MEMBER 7B"/>
    <property type="match status" value="1"/>
</dbReference>
<organism evidence="4 5">
    <name type="scientific">Isoalcanivorax beigongshangi</name>
    <dbReference type="NCBI Taxonomy" id="3238810"/>
    <lineage>
        <taxon>Bacteria</taxon>
        <taxon>Pseudomonadati</taxon>
        <taxon>Pseudomonadota</taxon>
        <taxon>Gammaproteobacteria</taxon>
        <taxon>Oceanospirillales</taxon>
        <taxon>Alcanivoracaceae</taxon>
        <taxon>Isoalcanivorax</taxon>
    </lineage>
</organism>
<evidence type="ECO:0000313" key="4">
    <source>
        <dbReference type="EMBL" id="MEY1660812.1"/>
    </source>
</evidence>
<dbReference type="PANTHER" id="PTHR44196:SF1">
    <property type="entry name" value="DEHYDROGENASE_REDUCTASE SDR FAMILY MEMBER 7B"/>
    <property type="match status" value="1"/>
</dbReference>
<dbReference type="PROSITE" id="PS00061">
    <property type="entry name" value="ADH_SHORT"/>
    <property type="match status" value="1"/>
</dbReference>
<comment type="caution">
    <text evidence="4">The sequence shown here is derived from an EMBL/GenBank/DDBJ whole genome shotgun (WGS) entry which is preliminary data.</text>
</comment>
<sequence>MSHTTRTLITGASSGLGEGLAWEFAARGHQLALCARRLDRLEALRDALRARYPHCRVVIAELDVTDHGAVFDVFKQLSDALGGLDRVIVNAGIGKGAPIGSGGFSANLATVNTNFTAALAQCEAAVQQFRAQNQGHLVVISSVTAYRGMAGATTAYAASKAAVATLAEGIRSELWDTPIRVTTLFPGYIRTDINARLKHAPFIVDREQGCRALAAAIERGVAKASIPRWPWGVIGLALRLLPLGVVRRLT</sequence>
<dbReference type="Proteomes" id="UP001562065">
    <property type="component" value="Unassembled WGS sequence"/>
</dbReference>
<dbReference type="PRINTS" id="PR00081">
    <property type="entry name" value="GDHRDH"/>
</dbReference>
<dbReference type="NCBIfam" id="NF006099">
    <property type="entry name" value="PRK08251.1"/>
    <property type="match status" value="1"/>
</dbReference>
<dbReference type="PRINTS" id="PR00080">
    <property type="entry name" value="SDRFAMILY"/>
</dbReference>
<dbReference type="InterPro" id="IPR036291">
    <property type="entry name" value="NAD(P)-bd_dom_sf"/>
</dbReference>
<keyword evidence="2" id="KW-0560">Oxidoreductase</keyword>
<evidence type="ECO:0000256" key="1">
    <source>
        <dbReference type="ARBA" id="ARBA00006484"/>
    </source>
</evidence>
<dbReference type="Gene3D" id="3.40.50.720">
    <property type="entry name" value="NAD(P)-binding Rossmann-like Domain"/>
    <property type="match status" value="1"/>
</dbReference>
<comment type="similarity">
    <text evidence="1 3">Belongs to the short-chain dehydrogenases/reductases (SDR) family.</text>
</comment>
<gene>
    <name evidence="4" type="ORF">AB5I84_01460</name>
</gene>
<dbReference type="SUPFAM" id="SSF51735">
    <property type="entry name" value="NAD(P)-binding Rossmann-fold domains"/>
    <property type="match status" value="1"/>
</dbReference>
<proteinExistence type="inferred from homology"/>
<keyword evidence="5" id="KW-1185">Reference proteome</keyword>
<protein>
    <submittedName>
        <fullName evidence="4">SDR family oxidoreductase</fullName>
    </submittedName>
</protein>
<dbReference type="Pfam" id="PF00106">
    <property type="entry name" value="adh_short"/>
    <property type="match status" value="1"/>
</dbReference>
<dbReference type="InterPro" id="IPR020904">
    <property type="entry name" value="Sc_DH/Rdtase_CS"/>
</dbReference>
<evidence type="ECO:0000313" key="5">
    <source>
        <dbReference type="Proteomes" id="UP001562065"/>
    </source>
</evidence>
<reference evidence="4 5" key="1">
    <citation type="submission" date="2024-07" db="EMBL/GenBank/DDBJ databases">
        <authorList>
            <person name="Ren Q."/>
        </authorList>
    </citation>
    <scope>NUCLEOTIDE SEQUENCE [LARGE SCALE GENOMIC DNA]</scope>
    <source>
        <strain evidence="4 5">REN37</strain>
    </source>
</reference>